<keyword evidence="1" id="KW-0732">Signal</keyword>
<reference evidence="3 4" key="1">
    <citation type="submission" date="2019-06" db="EMBL/GenBank/DDBJ databases">
        <title>Sorghum-associated microbial communities from plants grown in Nebraska, USA.</title>
        <authorList>
            <person name="Schachtman D."/>
        </authorList>
    </citation>
    <scope>NUCLEOTIDE SEQUENCE [LARGE SCALE GENOMIC DNA]</scope>
    <source>
        <strain evidence="3 4">2482</strain>
    </source>
</reference>
<proteinExistence type="predicted"/>
<name>A0A561DP77_9BACI</name>
<accession>A0A561DP77</accession>
<feature type="signal peptide" evidence="1">
    <location>
        <begin position="1"/>
        <end position="23"/>
    </location>
</feature>
<evidence type="ECO:0000313" key="3">
    <source>
        <dbReference type="EMBL" id="TWE05167.1"/>
    </source>
</evidence>
<dbReference type="InterPro" id="IPR008963">
    <property type="entry name" value="Purple_acid_Pase-like_N"/>
</dbReference>
<dbReference type="InterPro" id="IPR032093">
    <property type="entry name" value="PhoD_N"/>
</dbReference>
<dbReference type="PROSITE" id="PS51704">
    <property type="entry name" value="GP_PDE"/>
    <property type="match status" value="1"/>
</dbReference>
<dbReference type="InterPro" id="IPR030395">
    <property type="entry name" value="GP_PDE_dom"/>
</dbReference>
<dbReference type="GO" id="GO:0008081">
    <property type="term" value="F:phosphoric diester hydrolase activity"/>
    <property type="evidence" value="ECO:0007669"/>
    <property type="project" value="InterPro"/>
</dbReference>
<organism evidence="3 4">
    <name type="scientific">Neobacillus bataviensis</name>
    <dbReference type="NCBI Taxonomy" id="220685"/>
    <lineage>
        <taxon>Bacteria</taxon>
        <taxon>Bacillati</taxon>
        <taxon>Bacillota</taxon>
        <taxon>Bacilli</taxon>
        <taxon>Bacillales</taxon>
        <taxon>Bacillaceae</taxon>
        <taxon>Neobacillus</taxon>
    </lineage>
</organism>
<dbReference type="EMBL" id="VIVN01000003">
    <property type="protein sequence ID" value="TWE05167.1"/>
    <property type="molecule type" value="Genomic_DNA"/>
</dbReference>
<dbReference type="Gene3D" id="2.60.40.380">
    <property type="entry name" value="Purple acid phosphatase-like, N-terminal"/>
    <property type="match status" value="1"/>
</dbReference>
<comment type="caution">
    <text evidence="3">The sequence shown here is derived from an EMBL/GenBank/DDBJ whole genome shotgun (WGS) entry which is preliminary data.</text>
</comment>
<dbReference type="RefSeq" id="WP_144563783.1">
    <property type="nucleotide sequence ID" value="NZ_VIVN01000003.1"/>
</dbReference>
<dbReference type="PANTHER" id="PTHR46211:SF7">
    <property type="entry name" value="GLYCEROPHOSPHODIESTER PHOSPHODIESTERASE"/>
    <property type="match status" value="1"/>
</dbReference>
<dbReference type="GO" id="GO:0006629">
    <property type="term" value="P:lipid metabolic process"/>
    <property type="evidence" value="ECO:0007669"/>
    <property type="project" value="InterPro"/>
</dbReference>
<dbReference type="GO" id="GO:0046872">
    <property type="term" value="F:metal ion binding"/>
    <property type="evidence" value="ECO:0007669"/>
    <property type="project" value="InterPro"/>
</dbReference>
<sequence>MKKSLLAGLVCLSITAVPYSGWAQSLQNTEIKYRQMTLRPITTDVMVIAHRGASAYGPENTLAAYKQAIMLKADYVEIDLQMSKDGQLIAMHDETLSRTTNAKELFPNRAPWRVKDFTLEEISRLDAGSWFNRTYPEQAKTEYIRQHVPTLVEVIDYVKKYGNGKVGLYIETKAPSAYPGMEEKVIEILNKANVLNDRKLFLESFSEQSLRTLKNFAPHIKLIQLYKRGMLAGKNVYQEFKRISEYAVGIGPTKELVGRRLIKAAHQNYLLVHPWTVNSQRDMAALLALGVDGQFTNNTDHLVDLLEKPFISHGVSNGEVTNTSAILWARTNGDARVQFEISTDSQFKNQTIVKMGQADNEHDFIVSVEFIGLKPDTKYYYRVHAISSKYTVTGSFQTAPEENRN</sequence>
<dbReference type="GO" id="GO:0003993">
    <property type="term" value="F:acid phosphatase activity"/>
    <property type="evidence" value="ECO:0007669"/>
    <property type="project" value="InterPro"/>
</dbReference>
<dbReference type="Gene3D" id="3.20.20.190">
    <property type="entry name" value="Phosphatidylinositol (PI) phosphodiesterase"/>
    <property type="match status" value="1"/>
</dbReference>
<feature type="domain" description="GP-PDE" evidence="2">
    <location>
        <begin position="45"/>
        <end position="306"/>
    </location>
</feature>
<dbReference type="InterPro" id="IPR017946">
    <property type="entry name" value="PLC-like_Pdiesterase_TIM-brl"/>
</dbReference>
<dbReference type="Pfam" id="PF16655">
    <property type="entry name" value="PhoD_N"/>
    <property type="match status" value="1"/>
</dbReference>
<feature type="chain" id="PRO_5022018052" evidence="1">
    <location>
        <begin position="24"/>
        <end position="405"/>
    </location>
</feature>
<dbReference type="PANTHER" id="PTHR46211">
    <property type="entry name" value="GLYCEROPHOSPHORYL DIESTER PHOSPHODIESTERASE"/>
    <property type="match status" value="1"/>
</dbReference>
<gene>
    <name evidence="3" type="ORF">FB550_103343</name>
</gene>
<keyword evidence="4" id="KW-1185">Reference proteome</keyword>
<dbReference type="Proteomes" id="UP000319671">
    <property type="component" value="Unassembled WGS sequence"/>
</dbReference>
<dbReference type="CDD" id="cd08601">
    <property type="entry name" value="GDPD_SaGlpQ_like"/>
    <property type="match status" value="1"/>
</dbReference>
<dbReference type="SUPFAM" id="SSF49363">
    <property type="entry name" value="Purple acid phosphatase, N-terminal domain"/>
    <property type="match status" value="1"/>
</dbReference>
<evidence type="ECO:0000259" key="2">
    <source>
        <dbReference type="PROSITE" id="PS51704"/>
    </source>
</evidence>
<dbReference type="AlphaFoldDB" id="A0A561DP77"/>
<evidence type="ECO:0000313" key="4">
    <source>
        <dbReference type="Proteomes" id="UP000319671"/>
    </source>
</evidence>
<dbReference type="Pfam" id="PF03009">
    <property type="entry name" value="GDPD"/>
    <property type="match status" value="1"/>
</dbReference>
<evidence type="ECO:0000256" key="1">
    <source>
        <dbReference type="SAM" id="SignalP"/>
    </source>
</evidence>
<protein>
    <submittedName>
        <fullName evidence="3">Glycerophosphoryl diester phosphodiesterase</fullName>
    </submittedName>
</protein>
<dbReference type="SUPFAM" id="SSF51695">
    <property type="entry name" value="PLC-like phosphodiesterases"/>
    <property type="match status" value="1"/>
</dbReference>